<reference evidence="7" key="1">
    <citation type="submission" date="2022-01" db="UniProtKB">
        <authorList>
            <consortium name="EnsemblMetazoa"/>
        </authorList>
    </citation>
    <scope>IDENTIFICATION</scope>
</reference>
<sequence length="204" mass="23740">MPGSWCAIGTCGNSSYRAKKLGRTDLSFHTFPRDPELRAVWVSRCNRFTGWNPKSSYVCSDHFKPTDFRRNLRAELMGYKERQRKLHPNVVPSINLGFSYDNREMYSDSEGCIAPLDLPHNVPKKKKKKRMNEVVVIEKRVLQRTIETVQKLNDECLLFGEMIAHEYRSISSEHLRKKLIADIQEVVHKIAEEDENNVYPDNVN</sequence>
<dbReference type="PANTHER" id="PTHR46927">
    <property type="entry name" value="AGAP005574-PA"/>
    <property type="match status" value="1"/>
</dbReference>
<dbReference type="GO" id="GO:0008270">
    <property type="term" value="F:zinc ion binding"/>
    <property type="evidence" value="ECO:0007669"/>
    <property type="project" value="UniProtKB-KW"/>
</dbReference>
<dbReference type="OrthoDB" id="6588859at2759"/>
<keyword evidence="3" id="KW-0862">Zinc</keyword>
<protein>
    <recommendedName>
        <fullName evidence="6">THAP-type domain-containing protein</fullName>
    </recommendedName>
</protein>
<proteinExistence type="predicted"/>
<keyword evidence="4 5" id="KW-0238">DNA-binding</keyword>
<evidence type="ECO:0000256" key="2">
    <source>
        <dbReference type="ARBA" id="ARBA00022771"/>
    </source>
</evidence>
<organism evidence="7 8">
    <name type="scientific">Cimex lectularius</name>
    <name type="common">Bed bug</name>
    <name type="synonym">Acanthia lectularia</name>
    <dbReference type="NCBI Taxonomy" id="79782"/>
    <lineage>
        <taxon>Eukaryota</taxon>
        <taxon>Metazoa</taxon>
        <taxon>Ecdysozoa</taxon>
        <taxon>Arthropoda</taxon>
        <taxon>Hexapoda</taxon>
        <taxon>Insecta</taxon>
        <taxon>Pterygota</taxon>
        <taxon>Neoptera</taxon>
        <taxon>Paraneoptera</taxon>
        <taxon>Hemiptera</taxon>
        <taxon>Heteroptera</taxon>
        <taxon>Panheteroptera</taxon>
        <taxon>Cimicomorpha</taxon>
        <taxon>Cimicidae</taxon>
        <taxon>Cimex</taxon>
    </lineage>
</organism>
<dbReference type="InterPro" id="IPR052224">
    <property type="entry name" value="THAP_domain_protein"/>
</dbReference>
<dbReference type="Proteomes" id="UP000494040">
    <property type="component" value="Unassembled WGS sequence"/>
</dbReference>
<keyword evidence="8" id="KW-1185">Reference proteome</keyword>
<dbReference type="SUPFAM" id="SSF57716">
    <property type="entry name" value="Glucocorticoid receptor-like (DNA-binding domain)"/>
    <property type="match status" value="1"/>
</dbReference>
<dbReference type="PANTHER" id="PTHR46927:SF3">
    <property type="entry name" value="THAP-TYPE DOMAIN-CONTAINING PROTEIN"/>
    <property type="match status" value="1"/>
</dbReference>
<feature type="domain" description="THAP-type" evidence="6">
    <location>
        <begin position="1"/>
        <end position="95"/>
    </location>
</feature>
<accession>A0A8I6RXM0</accession>
<dbReference type="SMART" id="SM00980">
    <property type="entry name" value="THAP"/>
    <property type="match status" value="1"/>
</dbReference>
<keyword evidence="1" id="KW-0479">Metal-binding</keyword>
<keyword evidence="2 5" id="KW-0863">Zinc-finger</keyword>
<dbReference type="KEGG" id="clec:106668113"/>
<gene>
    <name evidence="7" type="primary">106668113</name>
</gene>
<evidence type="ECO:0000256" key="5">
    <source>
        <dbReference type="PROSITE-ProRule" id="PRU00309"/>
    </source>
</evidence>
<dbReference type="SMART" id="SM00692">
    <property type="entry name" value="DM3"/>
    <property type="match status" value="1"/>
</dbReference>
<evidence type="ECO:0000256" key="3">
    <source>
        <dbReference type="ARBA" id="ARBA00022833"/>
    </source>
</evidence>
<evidence type="ECO:0000313" key="7">
    <source>
        <dbReference type="EnsemblMetazoa" id="XP_014252054.1"/>
    </source>
</evidence>
<dbReference type="Pfam" id="PF05485">
    <property type="entry name" value="THAP"/>
    <property type="match status" value="1"/>
</dbReference>
<name>A0A8I6RXM0_CIMLE</name>
<dbReference type="InterPro" id="IPR006612">
    <property type="entry name" value="THAP_Znf"/>
</dbReference>
<evidence type="ECO:0000256" key="4">
    <source>
        <dbReference type="ARBA" id="ARBA00023125"/>
    </source>
</evidence>
<evidence type="ECO:0000259" key="6">
    <source>
        <dbReference type="PROSITE" id="PS50950"/>
    </source>
</evidence>
<evidence type="ECO:0000256" key="1">
    <source>
        <dbReference type="ARBA" id="ARBA00022723"/>
    </source>
</evidence>
<dbReference type="Gene3D" id="6.20.210.20">
    <property type="entry name" value="THAP domain"/>
    <property type="match status" value="1"/>
</dbReference>
<dbReference type="AlphaFoldDB" id="A0A8I6RXM0"/>
<dbReference type="EnsemblMetazoa" id="XM_014396568.2">
    <property type="protein sequence ID" value="XP_014252054.1"/>
    <property type="gene ID" value="LOC106668113"/>
</dbReference>
<dbReference type="InterPro" id="IPR038441">
    <property type="entry name" value="THAP_Znf_sf"/>
</dbReference>
<evidence type="ECO:0000313" key="8">
    <source>
        <dbReference type="Proteomes" id="UP000494040"/>
    </source>
</evidence>
<dbReference type="GO" id="GO:0003677">
    <property type="term" value="F:DNA binding"/>
    <property type="evidence" value="ECO:0007669"/>
    <property type="project" value="UniProtKB-UniRule"/>
</dbReference>
<dbReference type="PROSITE" id="PS50950">
    <property type="entry name" value="ZF_THAP"/>
    <property type="match status" value="1"/>
</dbReference>